<dbReference type="Proteomes" id="UP000324222">
    <property type="component" value="Unassembled WGS sequence"/>
</dbReference>
<keyword evidence="1" id="KW-0812">Transmembrane</keyword>
<sequence length="125" mass="13055">MAVICGSGRKCDSPIGYLDRSTADTVTCLEPTSKADGTAVQCCPVRCSLVLVLLVLVMVLVLVLVLVLLLPPPPSPPLAARYVYISETNDGRQILQATAKHGALLSATAVGIKYSVANNSMSAVK</sequence>
<evidence type="ECO:0000313" key="2">
    <source>
        <dbReference type="EMBL" id="MPC44236.1"/>
    </source>
</evidence>
<evidence type="ECO:0000313" key="3">
    <source>
        <dbReference type="Proteomes" id="UP000324222"/>
    </source>
</evidence>
<evidence type="ECO:0000256" key="1">
    <source>
        <dbReference type="SAM" id="Phobius"/>
    </source>
</evidence>
<reference evidence="2 3" key="1">
    <citation type="submission" date="2019-05" db="EMBL/GenBank/DDBJ databases">
        <title>Another draft genome of Portunus trituberculatus and its Hox gene families provides insights of decapod evolution.</title>
        <authorList>
            <person name="Jeong J.-H."/>
            <person name="Song I."/>
            <person name="Kim S."/>
            <person name="Choi T."/>
            <person name="Kim D."/>
            <person name="Ryu S."/>
            <person name="Kim W."/>
        </authorList>
    </citation>
    <scope>NUCLEOTIDE SEQUENCE [LARGE SCALE GENOMIC DNA]</scope>
    <source>
        <tissue evidence="2">Muscle</tissue>
    </source>
</reference>
<dbReference type="EMBL" id="VSRR010006190">
    <property type="protein sequence ID" value="MPC44236.1"/>
    <property type="molecule type" value="Genomic_DNA"/>
</dbReference>
<accession>A0A5B7FFU6</accession>
<gene>
    <name evidence="2" type="ORF">E2C01_037903</name>
</gene>
<organism evidence="2 3">
    <name type="scientific">Portunus trituberculatus</name>
    <name type="common">Swimming crab</name>
    <name type="synonym">Neptunus trituberculatus</name>
    <dbReference type="NCBI Taxonomy" id="210409"/>
    <lineage>
        <taxon>Eukaryota</taxon>
        <taxon>Metazoa</taxon>
        <taxon>Ecdysozoa</taxon>
        <taxon>Arthropoda</taxon>
        <taxon>Crustacea</taxon>
        <taxon>Multicrustacea</taxon>
        <taxon>Malacostraca</taxon>
        <taxon>Eumalacostraca</taxon>
        <taxon>Eucarida</taxon>
        <taxon>Decapoda</taxon>
        <taxon>Pleocyemata</taxon>
        <taxon>Brachyura</taxon>
        <taxon>Eubrachyura</taxon>
        <taxon>Portunoidea</taxon>
        <taxon>Portunidae</taxon>
        <taxon>Portuninae</taxon>
        <taxon>Portunus</taxon>
    </lineage>
</organism>
<comment type="caution">
    <text evidence="2">The sequence shown here is derived from an EMBL/GenBank/DDBJ whole genome shotgun (WGS) entry which is preliminary data.</text>
</comment>
<keyword evidence="1" id="KW-0472">Membrane</keyword>
<proteinExistence type="predicted"/>
<keyword evidence="3" id="KW-1185">Reference proteome</keyword>
<feature type="transmembrane region" description="Helical" evidence="1">
    <location>
        <begin position="49"/>
        <end position="70"/>
    </location>
</feature>
<dbReference type="AlphaFoldDB" id="A0A5B7FFU6"/>
<protein>
    <submittedName>
        <fullName evidence="2">Uncharacterized protein</fullName>
    </submittedName>
</protein>
<name>A0A5B7FFU6_PORTR</name>
<keyword evidence="1" id="KW-1133">Transmembrane helix</keyword>